<feature type="domain" description="Multidrug resistance protein MdtA-like barrel-sandwich hybrid" evidence="8">
    <location>
        <begin position="96"/>
        <end position="236"/>
    </location>
</feature>
<comment type="subcellular location">
    <subcellularLocation>
        <location evidence="1">Cell membrane</location>
    </subcellularLocation>
</comment>
<evidence type="ECO:0000313" key="12">
    <source>
        <dbReference type="Proteomes" id="UP000253934"/>
    </source>
</evidence>
<protein>
    <submittedName>
        <fullName evidence="11">Efflux RND transporter periplasmic adaptor subunit</fullName>
    </submittedName>
</protein>
<dbReference type="Gene3D" id="2.40.50.100">
    <property type="match status" value="1"/>
</dbReference>
<evidence type="ECO:0000259" key="8">
    <source>
        <dbReference type="Pfam" id="PF25917"/>
    </source>
</evidence>
<evidence type="ECO:0000313" key="11">
    <source>
        <dbReference type="EMBL" id="RDB35521.1"/>
    </source>
</evidence>
<dbReference type="InterPro" id="IPR006143">
    <property type="entry name" value="RND_pump_MFP"/>
</dbReference>
<evidence type="ECO:0000256" key="2">
    <source>
        <dbReference type="ARBA" id="ARBA00009477"/>
    </source>
</evidence>
<dbReference type="PANTHER" id="PTHR30469">
    <property type="entry name" value="MULTIDRUG RESISTANCE PROTEIN MDTA"/>
    <property type="match status" value="1"/>
</dbReference>
<dbReference type="InterPro" id="IPR058625">
    <property type="entry name" value="MdtA-like_BSH"/>
</dbReference>
<name>A0A369KLK6_9BACT</name>
<evidence type="ECO:0000259" key="9">
    <source>
        <dbReference type="Pfam" id="PF25944"/>
    </source>
</evidence>
<keyword evidence="6" id="KW-0812">Transmembrane</keyword>
<dbReference type="InterPro" id="IPR058626">
    <property type="entry name" value="MdtA-like_b-barrel"/>
</dbReference>
<evidence type="ECO:0000256" key="1">
    <source>
        <dbReference type="ARBA" id="ARBA00004236"/>
    </source>
</evidence>
<dbReference type="GO" id="GO:0015562">
    <property type="term" value="F:efflux transmembrane transporter activity"/>
    <property type="evidence" value="ECO:0007669"/>
    <property type="project" value="TreeGrafter"/>
</dbReference>
<evidence type="ECO:0000259" key="10">
    <source>
        <dbReference type="Pfam" id="PF25989"/>
    </source>
</evidence>
<dbReference type="RefSeq" id="WP_338635383.1">
    <property type="nucleotide sequence ID" value="NZ_CP146516.1"/>
</dbReference>
<dbReference type="EMBL" id="QOVW01000083">
    <property type="protein sequence ID" value="RDB35521.1"/>
    <property type="molecule type" value="Genomic_DNA"/>
</dbReference>
<keyword evidence="4" id="KW-0997">Cell inner membrane</keyword>
<accession>A0A369KLK6</accession>
<feature type="domain" description="Multidrug resistance protein MdtA-like beta-barrel" evidence="9">
    <location>
        <begin position="241"/>
        <end position="323"/>
    </location>
</feature>
<dbReference type="InterPro" id="IPR058637">
    <property type="entry name" value="YknX-like_C"/>
</dbReference>
<dbReference type="Pfam" id="PF25989">
    <property type="entry name" value="YknX_C"/>
    <property type="match status" value="1"/>
</dbReference>
<feature type="domain" description="YknX-like C-terminal permuted SH3-like" evidence="10">
    <location>
        <begin position="329"/>
        <end position="396"/>
    </location>
</feature>
<gene>
    <name evidence="11" type="ORF">DCC88_09800</name>
</gene>
<reference evidence="11" key="1">
    <citation type="submission" date="2018-04" db="EMBL/GenBank/DDBJ databases">
        <title>Draft genome sequence of the Candidatus Spirobacillus cienkowskii, a pathogen of freshwater Daphnia species, reconstructed from hemolymph metagenomic reads.</title>
        <authorList>
            <person name="Bresciani L."/>
            <person name="Lemos L.N."/>
            <person name="Wale N."/>
            <person name="Lin J.Y."/>
            <person name="Fernandes G.R."/>
            <person name="Duffy M.A."/>
            <person name="Rodrigues J.M."/>
        </authorList>
    </citation>
    <scope>NUCLEOTIDE SEQUENCE [LARGE SCALE GENOMIC DNA]</scope>
    <source>
        <strain evidence="11">Binning01</strain>
    </source>
</reference>
<dbReference type="Pfam" id="PF25944">
    <property type="entry name" value="Beta-barrel_RND"/>
    <property type="match status" value="1"/>
</dbReference>
<dbReference type="AlphaFoldDB" id="A0A369KLK6"/>
<evidence type="ECO:0000259" key="7">
    <source>
        <dbReference type="Pfam" id="PF25876"/>
    </source>
</evidence>
<dbReference type="NCBIfam" id="TIGR01730">
    <property type="entry name" value="RND_mfp"/>
    <property type="match status" value="1"/>
</dbReference>
<comment type="similarity">
    <text evidence="2">Belongs to the membrane fusion protein (MFP) (TC 8.A.1) family.</text>
</comment>
<dbReference type="PANTHER" id="PTHR30469:SF12">
    <property type="entry name" value="MULTIDRUG RESISTANCE PROTEIN MDTA"/>
    <property type="match status" value="1"/>
</dbReference>
<keyword evidence="3" id="KW-1003">Cell membrane</keyword>
<keyword evidence="6" id="KW-1133">Transmembrane helix</keyword>
<proteinExistence type="inferred from homology"/>
<evidence type="ECO:0000256" key="6">
    <source>
        <dbReference type="SAM" id="Phobius"/>
    </source>
</evidence>
<feature type="domain" description="Multidrug resistance protein MdtA-like alpha-helical hairpin" evidence="7">
    <location>
        <begin position="134"/>
        <end position="202"/>
    </location>
</feature>
<dbReference type="InterPro" id="IPR058624">
    <property type="entry name" value="MdtA-like_HH"/>
</dbReference>
<evidence type="ECO:0000256" key="3">
    <source>
        <dbReference type="ARBA" id="ARBA00022475"/>
    </source>
</evidence>
<dbReference type="Pfam" id="PF25876">
    <property type="entry name" value="HH_MFP_RND"/>
    <property type="match status" value="1"/>
</dbReference>
<keyword evidence="5 6" id="KW-0472">Membrane</keyword>
<dbReference type="Gene3D" id="1.10.287.470">
    <property type="entry name" value="Helix hairpin bin"/>
    <property type="match status" value="1"/>
</dbReference>
<evidence type="ECO:0000256" key="5">
    <source>
        <dbReference type="ARBA" id="ARBA00023136"/>
    </source>
</evidence>
<sequence>MQNILKKNLLKKFKENRNKFIIFCICLLVISTTTYILIFAFPFKIVMTANAASNKKENVIKNKKENIFKVISEKAKIKNIPIFLESIGTVLPTESAVVKTQLSGELKSVQFKEGQLVKKGDLLAEIDSKTYQAQLMQYEGQLLKDKALLNNARLDLKRYKMLIETGGISKQTLDTQSWLVKQYEGAVKSDKGLLEVAKINLNRCKITAPISGLAGLRKVNPGNYVQVSDPNGIVIINKLQPISVIFSLPSDHIQKIINKLKTKSKVTVSALDKQKEQILDSGDLVSSENQIESTTGTIKLKANFKNEDLILFPNQFVNVKVLIDFFENAIVIPTSAIQRDKKGHFVYLIQNNKVKINYISTSIEHENETIVVSGIKKNDLVVSEGTNGLFDGAEVAL</sequence>
<dbReference type="Gene3D" id="2.40.30.170">
    <property type="match status" value="1"/>
</dbReference>
<dbReference type="Proteomes" id="UP000253934">
    <property type="component" value="Unassembled WGS sequence"/>
</dbReference>
<keyword evidence="12" id="KW-1185">Reference proteome</keyword>
<dbReference type="GO" id="GO:1990281">
    <property type="term" value="C:efflux pump complex"/>
    <property type="evidence" value="ECO:0007669"/>
    <property type="project" value="TreeGrafter"/>
</dbReference>
<dbReference type="Gene3D" id="2.40.420.20">
    <property type="match status" value="1"/>
</dbReference>
<organism evidence="11 12">
    <name type="scientific">Spirobacillus cienkowskii</name>
    <dbReference type="NCBI Taxonomy" id="495820"/>
    <lineage>
        <taxon>Bacteria</taxon>
        <taxon>Pseudomonadati</taxon>
        <taxon>Bdellovibrionota</taxon>
        <taxon>Oligoflexia</taxon>
        <taxon>Silvanigrellales</taxon>
        <taxon>Spirobacillus</taxon>
    </lineage>
</organism>
<evidence type="ECO:0000256" key="4">
    <source>
        <dbReference type="ARBA" id="ARBA00022519"/>
    </source>
</evidence>
<feature type="transmembrane region" description="Helical" evidence="6">
    <location>
        <begin position="20"/>
        <end position="43"/>
    </location>
</feature>
<dbReference type="Pfam" id="PF25917">
    <property type="entry name" value="BSH_RND"/>
    <property type="match status" value="1"/>
</dbReference>
<dbReference type="SUPFAM" id="SSF111369">
    <property type="entry name" value="HlyD-like secretion proteins"/>
    <property type="match status" value="1"/>
</dbReference>
<comment type="caution">
    <text evidence="11">The sequence shown here is derived from an EMBL/GenBank/DDBJ whole genome shotgun (WGS) entry which is preliminary data.</text>
</comment>